<dbReference type="AlphaFoldDB" id="A0A0C2JNV0"/>
<gene>
    <name evidence="1" type="ORF">RF11_07203</name>
</gene>
<evidence type="ECO:0000313" key="1">
    <source>
        <dbReference type="EMBL" id="KII71028.1"/>
    </source>
</evidence>
<reference evidence="1 2" key="1">
    <citation type="journal article" date="2014" name="Genome Biol. Evol.">
        <title>The genome of the myxosporean Thelohanellus kitauei shows adaptations to nutrient acquisition within its fish host.</title>
        <authorList>
            <person name="Yang Y."/>
            <person name="Xiong J."/>
            <person name="Zhou Z."/>
            <person name="Huo F."/>
            <person name="Miao W."/>
            <person name="Ran C."/>
            <person name="Liu Y."/>
            <person name="Zhang J."/>
            <person name="Feng J."/>
            <person name="Wang M."/>
            <person name="Wang M."/>
            <person name="Wang L."/>
            <person name="Yao B."/>
        </authorList>
    </citation>
    <scope>NUCLEOTIDE SEQUENCE [LARGE SCALE GENOMIC DNA]</scope>
    <source>
        <strain evidence="1">Wuqing</strain>
    </source>
</reference>
<dbReference type="EMBL" id="JWZT01001873">
    <property type="protein sequence ID" value="KII71028.1"/>
    <property type="molecule type" value="Genomic_DNA"/>
</dbReference>
<evidence type="ECO:0000313" key="2">
    <source>
        <dbReference type="Proteomes" id="UP000031668"/>
    </source>
</evidence>
<organism evidence="1 2">
    <name type="scientific">Thelohanellus kitauei</name>
    <name type="common">Myxosporean</name>
    <dbReference type="NCBI Taxonomy" id="669202"/>
    <lineage>
        <taxon>Eukaryota</taxon>
        <taxon>Metazoa</taxon>
        <taxon>Cnidaria</taxon>
        <taxon>Myxozoa</taxon>
        <taxon>Myxosporea</taxon>
        <taxon>Bivalvulida</taxon>
        <taxon>Platysporina</taxon>
        <taxon>Myxobolidae</taxon>
        <taxon>Thelohanellus</taxon>
    </lineage>
</organism>
<dbReference type="OrthoDB" id="424490at2759"/>
<dbReference type="Proteomes" id="UP000031668">
    <property type="component" value="Unassembled WGS sequence"/>
</dbReference>
<accession>A0A0C2JNV0</accession>
<keyword evidence="2" id="KW-1185">Reference proteome</keyword>
<proteinExistence type="predicted"/>
<sequence length="100" mass="11546">MQIEHHLLSKRVVVDNTCFIRNLIVEITYSEGRIGGPSIFVEIDFIYFFKRKNQVGPLLGSSWVFGAVERNDISREIVMITLDGKRNTLLSIIENHVEIR</sequence>
<comment type="caution">
    <text evidence="1">The sequence shown here is derived from an EMBL/GenBank/DDBJ whole genome shotgun (WGS) entry which is preliminary data.</text>
</comment>
<protein>
    <submittedName>
        <fullName evidence="1">Uncharacterized protein</fullName>
    </submittedName>
</protein>
<name>A0A0C2JNV0_THEKT</name>